<dbReference type="RefSeq" id="WP_036276662.1">
    <property type="nucleotide sequence ID" value="NZ_CP014476.1"/>
</dbReference>
<dbReference type="EMBL" id="CP014476">
    <property type="protein sequence ID" value="AMK78350.1"/>
    <property type="molecule type" value="Genomic_DNA"/>
</dbReference>
<gene>
    <name evidence="5" type="ORF">JT25_017960</name>
</gene>
<name>A0A126T8H1_9GAMM</name>
<dbReference type="InterPro" id="IPR036942">
    <property type="entry name" value="Beta-barrel_TonB_sf"/>
</dbReference>
<evidence type="ECO:0000313" key="6">
    <source>
        <dbReference type="Proteomes" id="UP000030512"/>
    </source>
</evidence>
<evidence type="ECO:0000256" key="3">
    <source>
        <dbReference type="ARBA" id="ARBA00023237"/>
    </source>
</evidence>
<evidence type="ECO:0000313" key="5">
    <source>
        <dbReference type="EMBL" id="AMK78350.1"/>
    </source>
</evidence>
<dbReference type="KEGG" id="mdn:JT25_017960"/>
<dbReference type="AlphaFoldDB" id="A0A126T8H1"/>
<keyword evidence="2" id="KW-0472">Membrane</keyword>
<proteinExistence type="predicted"/>
<keyword evidence="3" id="KW-0998">Cell outer membrane</keyword>
<dbReference type="Gene3D" id="2.40.170.20">
    <property type="entry name" value="TonB-dependent receptor, beta-barrel domain"/>
    <property type="match status" value="1"/>
</dbReference>
<evidence type="ECO:0000256" key="1">
    <source>
        <dbReference type="ARBA" id="ARBA00004442"/>
    </source>
</evidence>
<evidence type="ECO:0000256" key="4">
    <source>
        <dbReference type="SAM" id="MobiDB-lite"/>
    </source>
</evidence>
<evidence type="ECO:0000256" key="2">
    <source>
        <dbReference type="ARBA" id="ARBA00023136"/>
    </source>
</evidence>
<feature type="region of interest" description="Disordered" evidence="4">
    <location>
        <begin position="286"/>
        <end position="305"/>
    </location>
</feature>
<dbReference type="Proteomes" id="UP000030512">
    <property type="component" value="Chromosome"/>
</dbReference>
<dbReference type="OrthoDB" id="5572632at2"/>
<dbReference type="GO" id="GO:0009279">
    <property type="term" value="C:cell outer membrane"/>
    <property type="evidence" value="ECO:0007669"/>
    <property type="project" value="UniProtKB-SubCell"/>
</dbReference>
<reference evidence="5 6" key="1">
    <citation type="journal article" date="2015" name="Environ. Microbiol.">
        <title>Methane oxidation coupled to nitrate reduction under hypoxia by the Gammaproteobacterium Methylomonas denitrificans, sp. nov. type strain FJG1.</title>
        <authorList>
            <person name="Kits K.D."/>
            <person name="Klotz M.G."/>
            <person name="Stein L.Y."/>
        </authorList>
    </citation>
    <scope>NUCLEOTIDE SEQUENCE [LARGE SCALE GENOMIC DNA]</scope>
    <source>
        <strain evidence="5 6">FJG1</strain>
    </source>
</reference>
<comment type="subcellular location">
    <subcellularLocation>
        <location evidence="1">Cell outer membrane</location>
    </subcellularLocation>
</comment>
<dbReference type="SUPFAM" id="SSF56935">
    <property type="entry name" value="Porins"/>
    <property type="match status" value="2"/>
</dbReference>
<protein>
    <submittedName>
        <fullName evidence="5">Uncharacterized protein</fullName>
    </submittedName>
</protein>
<keyword evidence="6" id="KW-1185">Reference proteome</keyword>
<sequence length="446" mass="50261">MKIKTDFLLPALVLFSTDGYALDLLFKPEFSFKERFDDNVRMQIHPTHSNLISTISPGVMFGYLADDNELNTRFRWNELIYSSDSALDFSEKLVNLSHKYQSELFKTDLVASYAEESSINTQLDPTQIDPTQINERGGVQTLVPRNTKSVAPTVTYFLSEKNSLQLGYSYTDVAYDRKQNLTSNLNYSDYSYQQYSATATHAYTERLSFNLTGAYSEYESANESPGIGLFNPFPFPVPLRFYETAPVTTGFSQKSTTFTYQAGLQYLFDEQTQLALSAGIRDTTTESTQFTSSSNPAPELNSRSSLSKNTVGNVFSASLARKSDWGNFSLSAGQQLNPASTGQQQTSTTFSAQGRYNLTERLSTGINANYLLSESVSTFSNNTSRSNNRTYITLSPNIQWRWTPEINLDLSYSYRQQSFESNNQTITGDSVQLQFSYQPQINRQVK</sequence>
<organism evidence="5 6">
    <name type="scientific">Methylomonas denitrificans</name>
    <dbReference type="NCBI Taxonomy" id="1538553"/>
    <lineage>
        <taxon>Bacteria</taxon>
        <taxon>Pseudomonadati</taxon>
        <taxon>Pseudomonadota</taxon>
        <taxon>Gammaproteobacteria</taxon>
        <taxon>Methylococcales</taxon>
        <taxon>Methylococcaceae</taxon>
        <taxon>Methylomonas</taxon>
    </lineage>
</organism>
<dbReference type="STRING" id="1538553.JT25_017960"/>
<accession>A0A126T8H1</accession>